<comment type="caution">
    <text evidence="6">The sequence shown here is derived from an EMBL/GenBank/DDBJ whole genome shotgun (WGS) entry which is preliminary data.</text>
</comment>
<dbReference type="CDD" id="cd01399">
    <property type="entry name" value="GlcN6P_deaminase"/>
    <property type="match status" value="1"/>
</dbReference>
<dbReference type="GO" id="GO:0042802">
    <property type="term" value="F:identical protein binding"/>
    <property type="evidence" value="ECO:0007669"/>
    <property type="project" value="TreeGrafter"/>
</dbReference>
<dbReference type="Gene3D" id="3.40.50.1360">
    <property type="match status" value="1"/>
</dbReference>
<evidence type="ECO:0000313" key="7">
    <source>
        <dbReference type="Proteomes" id="UP000625033"/>
    </source>
</evidence>
<reference evidence="6" key="1">
    <citation type="submission" date="2020-11" db="EMBL/GenBank/DDBJ databases">
        <title>Sequencing the genomes of 1000 actinobacteria strains.</title>
        <authorList>
            <person name="Klenk H.-P."/>
        </authorList>
    </citation>
    <scope>NUCLEOTIDE SEQUENCE</scope>
    <source>
        <strain evidence="6">DSM 26152</strain>
    </source>
</reference>
<dbReference type="Pfam" id="PF01182">
    <property type="entry name" value="Glucosamine_iso"/>
    <property type="match status" value="1"/>
</dbReference>
<evidence type="ECO:0000313" key="6">
    <source>
        <dbReference type="EMBL" id="MBG6084481.1"/>
    </source>
</evidence>
<feature type="active site" description="Proton acceptor; for ring-opening step" evidence="4">
    <location>
        <position position="138"/>
    </location>
</feature>
<gene>
    <name evidence="4" type="primary">nagB</name>
    <name evidence="6" type="ORF">IW252_001248</name>
</gene>
<dbReference type="PANTHER" id="PTHR11280:SF5">
    <property type="entry name" value="GLUCOSAMINE-6-PHOSPHATE ISOMERASE"/>
    <property type="match status" value="1"/>
</dbReference>
<feature type="domain" description="Glucosamine/galactosamine-6-phosphate isomerase" evidence="5">
    <location>
        <begin position="9"/>
        <end position="224"/>
    </location>
</feature>
<evidence type="ECO:0000259" key="5">
    <source>
        <dbReference type="Pfam" id="PF01182"/>
    </source>
</evidence>
<dbReference type="Proteomes" id="UP000625033">
    <property type="component" value="Unassembled WGS sequence"/>
</dbReference>
<comment type="activity regulation">
    <text evidence="4">Allosterically activated by N-acetylglucosamine 6-phosphate (GlcNAc6P).</text>
</comment>
<evidence type="ECO:0000256" key="2">
    <source>
        <dbReference type="ARBA" id="ARBA00022801"/>
    </source>
</evidence>
<dbReference type="EC" id="3.5.99.6" evidence="4"/>
<dbReference type="SUPFAM" id="SSF100950">
    <property type="entry name" value="NagB/RpiA/CoA transferase-like"/>
    <property type="match status" value="1"/>
</dbReference>
<dbReference type="PANTHER" id="PTHR11280">
    <property type="entry name" value="GLUCOSAMINE-6-PHOSPHATE ISOMERASE"/>
    <property type="match status" value="1"/>
</dbReference>
<dbReference type="InterPro" id="IPR006148">
    <property type="entry name" value="Glc/Gal-6P_isomerase"/>
</dbReference>
<dbReference type="InterPro" id="IPR037171">
    <property type="entry name" value="NagB/RpiA_transferase-like"/>
</dbReference>
<dbReference type="GO" id="GO:0006046">
    <property type="term" value="P:N-acetylglucosamine catabolic process"/>
    <property type="evidence" value="ECO:0007669"/>
    <property type="project" value="UniProtKB-UniRule"/>
</dbReference>
<dbReference type="NCBIfam" id="TIGR00502">
    <property type="entry name" value="nagB"/>
    <property type="match status" value="1"/>
</dbReference>
<dbReference type="FunFam" id="3.40.50.1360:FF:000003">
    <property type="entry name" value="Glucosamine-6-phosphate deaminase"/>
    <property type="match status" value="1"/>
</dbReference>
<accession>A0A931DBH1</accession>
<proteinExistence type="inferred from homology"/>
<dbReference type="GO" id="GO:0004342">
    <property type="term" value="F:glucosamine-6-phosphate deaminase activity"/>
    <property type="evidence" value="ECO:0007669"/>
    <property type="project" value="UniProtKB-UniRule"/>
</dbReference>
<dbReference type="RefSeq" id="WP_196835782.1">
    <property type="nucleotide sequence ID" value="NZ_JADOTZ010000001.1"/>
</dbReference>
<comment type="catalytic activity">
    <reaction evidence="1 4">
        <text>alpha-D-glucosamine 6-phosphate + H2O = beta-D-fructose 6-phosphate + NH4(+)</text>
        <dbReference type="Rhea" id="RHEA:12172"/>
        <dbReference type="ChEBI" id="CHEBI:15377"/>
        <dbReference type="ChEBI" id="CHEBI:28938"/>
        <dbReference type="ChEBI" id="CHEBI:57634"/>
        <dbReference type="ChEBI" id="CHEBI:75989"/>
        <dbReference type="EC" id="3.5.99.6"/>
    </reaction>
</comment>
<dbReference type="GO" id="GO:0006043">
    <property type="term" value="P:glucosamine catabolic process"/>
    <property type="evidence" value="ECO:0007669"/>
    <property type="project" value="TreeGrafter"/>
</dbReference>
<dbReference type="GO" id="GO:0005737">
    <property type="term" value="C:cytoplasm"/>
    <property type="evidence" value="ECO:0007669"/>
    <property type="project" value="TreeGrafter"/>
</dbReference>
<keyword evidence="7" id="KW-1185">Reference proteome</keyword>
<keyword evidence="3 4" id="KW-0119">Carbohydrate metabolism</keyword>
<dbReference type="NCBIfam" id="NF001684">
    <property type="entry name" value="PRK00443.1-4"/>
    <property type="match status" value="1"/>
</dbReference>
<dbReference type="EMBL" id="JADOTZ010000001">
    <property type="protein sequence ID" value="MBG6084481.1"/>
    <property type="molecule type" value="Genomic_DNA"/>
</dbReference>
<comment type="similarity">
    <text evidence="4">Belongs to the glucosamine/galactosamine-6-phosphate isomerase family. NagB subfamily.</text>
</comment>
<feature type="site" description="Part of the allosteric site" evidence="4">
    <location>
        <position position="156"/>
    </location>
</feature>
<comment type="pathway">
    <text evidence="4">Amino-sugar metabolism; N-acetylneuraminate degradation; D-fructose 6-phosphate from N-acetylneuraminate: step 5/5.</text>
</comment>
<feature type="site" description="Part of the allosteric site" evidence="4">
    <location>
        <position position="146"/>
    </location>
</feature>
<name>A0A931DBH1_9MICC</name>
<sequence length="266" mass="28333">MQVVILPSAAEVGRTAAAKIAQVIERRPDAVLGLATGSSPLAIYADLAERVRQGRLRVGAVRAFALDEYVGLAPSHPQSYHHVIRRTVTEPLGLSPELVHVPDGAAADLEAAAADYEAQIRAASGVDVQILGIGANGHIGFNEPTSSFASRTRIKTLAPRTRADNARFFDAAEDVPTHCLTQGLGTILDARELVLVATGEAKAEAVHAMIEGPLSSMCPASALQLHPHALVVLDEAAAARLELADYYRYTYENLPAWQRFAPGEHP</sequence>
<feature type="active site" description="Proton acceptor; for enolization step" evidence="4">
    <location>
        <position position="67"/>
    </location>
</feature>
<feature type="site" description="Part of the allosteric site" evidence="4">
    <location>
        <position position="153"/>
    </location>
</feature>
<dbReference type="GO" id="GO:0019262">
    <property type="term" value="P:N-acetylneuraminate catabolic process"/>
    <property type="evidence" value="ECO:0007669"/>
    <property type="project" value="UniProtKB-UniRule"/>
</dbReference>
<dbReference type="AlphaFoldDB" id="A0A931DBH1"/>
<evidence type="ECO:0000256" key="3">
    <source>
        <dbReference type="ARBA" id="ARBA00023277"/>
    </source>
</evidence>
<evidence type="ECO:0000256" key="1">
    <source>
        <dbReference type="ARBA" id="ARBA00000644"/>
    </source>
</evidence>
<protein>
    <recommendedName>
        <fullName evidence="4">Glucosamine-6-phosphate deaminase</fullName>
        <ecNumber evidence="4">3.5.99.6</ecNumber>
    </recommendedName>
    <alternativeName>
        <fullName evidence="4">GlcN6P deaminase</fullName>
        <shortName evidence="4">GNPDA</shortName>
    </alternativeName>
    <alternativeName>
        <fullName evidence="4">Glucosamine-6-phosphate isomerase</fullName>
    </alternativeName>
</protein>
<keyword evidence="4" id="KW-0021">Allosteric enzyme</keyword>
<feature type="active site" description="For ring-opening step" evidence="4">
    <location>
        <position position="136"/>
    </location>
</feature>
<evidence type="ECO:0000256" key="4">
    <source>
        <dbReference type="HAMAP-Rule" id="MF_01241"/>
    </source>
</evidence>
<dbReference type="InterPro" id="IPR004547">
    <property type="entry name" value="Glucosamine6P_isomerase"/>
</dbReference>
<feature type="site" description="Part of the allosteric site" evidence="4">
    <location>
        <position position="155"/>
    </location>
</feature>
<comment type="caution">
    <text evidence="4">Lacks conserved residue(s) required for the propagation of feature annotation.</text>
</comment>
<dbReference type="HAMAP" id="MF_01241">
    <property type="entry name" value="GlcN6P_deamin"/>
    <property type="match status" value="1"/>
</dbReference>
<comment type="function">
    <text evidence="4">Catalyzes the reversible isomerization-deamination of glucosamine 6-phosphate (GlcN6P) to form fructose 6-phosphate (Fru6P) and ammonium ion.</text>
</comment>
<feature type="active site" description="For ring-opening step" evidence="4">
    <location>
        <position position="143"/>
    </location>
</feature>
<keyword evidence="2 4" id="KW-0378">Hydrolase</keyword>
<dbReference type="GO" id="GO:0005975">
    <property type="term" value="P:carbohydrate metabolic process"/>
    <property type="evidence" value="ECO:0007669"/>
    <property type="project" value="InterPro"/>
</dbReference>
<organism evidence="6 7">
    <name type="scientific">Zhihengliuella flava</name>
    <dbReference type="NCBI Taxonomy" id="1285193"/>
    <lineage>
        <taxon>Bacteria</taxon>
        <taxon>Bacillati</taxon>
        <taxon>Actinomycetota</taxon>
        <taxon>Actinomycetes</taxon>
        <taxon>Micrococcales</taxon>
        <taxon>Micrococcaceae</taxon>
        <taxon>Zhihengliuella</taxon>
    </lineage>
</organism>